<evidence type="ECO:0000313" key="2">
    <source>
        <dbReference type="EMBL" id="MBP2381103.1"/>
    </source>
</evidence>
<dbReference type="Proteomes" id="UP001519290">
    <property type="component" value="Unassembled WGS sequence"/>
</dbReference>
<evidence type="ECO:0000259" key="1">
    <source>
        <dbReference type="Pfam" id="PF18029"/>
    </source>
</evidence>
<evidence type="ECO:0000313" key="3">
    <source>
        <dbReference type="Proteomes" id="UP001519290"/>
    </source>
</evidence>
<keyword evidence="3" id="KW-1185">Reference proteome</keyword>
<dbReference type="CDD" id="cd06587">
    <property type="entry name" value="VOC"/>
    <property type="match status" value="1"/>
</dbReference>
<reference evidence="2 3" key="1">
    <citation type="submission" date="2021-03" db="EMBL/GenBank/DDBJ databases">
        <title>Sequencing the genomes of 1000 actinobacteria strains.</title>
        <authorList>
            <person name="Klenk H.-P."/>
        </authorList>
    </citation>
    <scope>NUCLEOTIDE SEQUENCE [LARGE SCALE GENOMIC DNA]</scope>
    <source>
        <strain evidence="2 3">DSM 14566</strain>
    </source>
</reference>
<dbReference type="EMBL" id="JAGIOD010000001">
    <property type="protein sequence ID" value="MBP2381103.1"/>
    <property type="molecule type" value="Genomic_DNA"/>
</dbReference>
<gene>
    <name evidence="2" type="ORF">JOF43_001060</name>
</gene>
<dbReference type="RefSeq" id="WP_245354020.1">
    <property type="nucleotide sequence ID" value="NZ_BAAAJW010000004.1"/>
</dbReference>
<dbReference type="InterPro" id="IPR041581">
    <property type="entry name" value="Glyoxalase_6"/>
</dbReference>
<proteinExistence type="predicted"/>
<accession>A0ABS4WY30</accession>
<dbReference type="Gene3D" id="3.10.180.10">
    <property type="entry name" value="2,3-Dihydroxybiphenyl 1,2-Dioxygenase, domain 1"/>
    <property type="match status" value="1"/>
</dbReference>
<dbReference type="InterPro" id="IPR029068">
    <property type="entry name" value="Glyas_Bleomycin-R_OHBP_Dase"/>
</dbReference>
<dbReference type="Pfam" id="PF18029">
    <property type="entry name" value="Glyoxalase_6"/>
    <property type="match status" value="1"/>
</dbReference>
<sequence length="126" mass="13555">MSHAIAPLASISLDCPRPDDLAPFYSALLGFEEAFATADRGVVCLSGDGPMLTLMRAEEFTTPQWPHGPQRAQMHLDLAAEDLDAAVAAARGIGAREAEFQPEPSVWRVMLDPVGHPFCLSAVRPD</sequence>
<feature type="domain" description="Glyoxalase-like" evidence="1">
    <location>
        <begin position="11"/>
        <end position="120"/>
    </location>
</feature>
<protein>
    <recommendedName>
        <fullName evidence="1">Glyoxalase-like domain-containing protein</fullName>
    </recommendedName>
</protein>
<dbReference type="SUPFAM" id="SSF54593">
    <property type="entry name" value="Glyoxalase/Bleomycin resistance protein/Dihydroxybiphenyl dioxygenase"/>
    <property type="match status" value="1"/>
</dbReference>
<dbReference type="PANTHER" id="PTHR35908:SF1">
    <property type="entry name" value="CONSERVED PROTEIN"/>
    <property type="match status" value="1"/>
</dbReference>
<organism evidence="2 3">
    <name type="scientific">Brachybacterium sacelli</name>
    <dbReference type="NCBI Taxonomy" id="173364"/>
    <lineage>
        <taxon>Bacteria</taxon>
        <taxon>Bacillati</taxon>
        <taxon>Actinomycetota</taxon>
        <taxon>Actinomycetes</taxon>
        <taxon>Micrococcales</taxon>
        <taxon>Dermabacteraceae</taxon>
        <taxon>Brachybacterium</taxon>
    </lineage>
</organism>
<name>A0ABS4WY30_9MICO</name>
<dbReference type="PANTHER" id="PTHR35908">
    <property type="entry name" value="HYPOTHETICAL FUSION PROTEIN"/>
    <property type="match status" value="1"/>
</dbReference>
<comment type="caution">
    <text evidence="2">The sequence shown here is derived from an EMBL/GenBank/DDBJ whole genome shotgun (WGS) entry which is preliminary data.</text>
</comment>